<dbReference type="SUPFAM" id="SSF54593">
    <property type="entry name" value="Glyoxalase/Bleomycin resistance protein/Dihydroxybiphenyl dioxygenase"/>
    <property type="match status" value="1"/>
</dbReference>
<dbReference type="eggNOG" id="COG0346">
    <property type="taxonomic scope" value="Bacteria"/>
</dbReference>
<keyword evidence="1" id="KW-0479">Metal-binding</keyword>
<dbReference type="GO" id="GO:0051213">
    <property type="term" value="F:dioxygenase activity"/>
    <property type="evidence" value="ECO:0007669"/>
    <property type="project" value="UniProtKB-KW"/>
</dbReference>
<dbReference type="InterPro" id="IPR004360">
    <property type="entry name" value="Glyas_Fos-R_dOase_dom"/>
</dbReference>
<keyword evidence="3" id="KW-0223">Dioxygenase</keyword>
<accession>G8QT02</accession>
<protein>
    <submittedName>
        <fullName evidence="3">Putative ring-cleavage extradiol dioxygenase</fullName>
    </submittedName>
</protein>
<dbReference type="PANTHER" id="PTHR43048">
    <property type="entry name" value="METHYLMALONYL-COA EPIMERASE"/>
    <property type="match status" value="1"/>
</dbReference>
<evidence type="ECO:0000256" key="1">
    <source>
        <dbReference type="ARBA" id="ARBA00022723"/>
    </source>
</evidence>
<dbReference type="GO" id="GO:0046872">
    <property type="term" value="F:metal ion binding"/>
    <property type="evidence" value="ECO:0007669"/>
    <property type="project" value="UniProtKB-KW"/>
</dbReference>
<keyword evidence="3" id="KW-0560">Oxidoreductase</keyword>
<reference evidence="3 4" key="1">
    <citation type="submission" date="2011-11" db="EMBL/GenBank/DDBJ databases">
        <title>Complete sequence of Spirochaeta sp. grapes.</title>
        <authorList>
            <consortium name="US DOE Joint Genome Institute"/>
            <person name="Lucas S."/>
            <person name="Han J."/>
            <person name="Lapidus A."/>
            <person name="Cheng J.-F."/>
            <person name="Goodwin L."/>
            <person name="Pitluck S."/>
            <person name="Peters L."/>
            <person name="Ovchinnikova G."/>
            <person name="Munk A.C."/>
            <person name="Detter J.C."/>
            <person name="Han C."/>
            <person name="Tapia R."/>
            <person name="Land M."/>
            <person name="Hauser L."/>
            <person name="Kyrpides N."/>
            <person name="Ivanova N."/>
            <person name="Pagani I."/>
            <person name="Ritalahtilisa K."/>
            <person name="Loeffler F."/>
            <person name="Woyke T."/>
        </authorList>
    </citation>
    <scope>NUCLEOTIDE SEQUENCE [LARGE SCALE GENOMIC DNA]</scope>
    <source>
        <strain evidence="4">ATCC BAA-1885 / DSM 22778 / Grapes</strain>
    </source>
</reference>
<dbReference type="InterPro" id="IPR037523">
    <property type="entry name" value="VOC_core"/>
</dbReference>
<evidence type="ECO:0000313" key="4">
    <source>
        <dbReference type="Proteomes" id="UP000005632"/>
    </source>
</evidence>
<dbReference type="InterPro" id="IPR029068">
    <property type="entry name" value="Glyas_Bleomycin-R_OHBP_Dase"/>
</dbReference>
<gene>
    <name evidence="3" type="ordered locus">SpiGrapes_0043</name>
</gene>
<name>G8QT02_SPHPG</name>
<proteinExistence type="predicted"/>
<dbReference type="GO" id="GO:0046491">
    <property type="term" value="P:L-methylmalonyl-CoA metabolic process"/>
    <property type="evidence" value="ECO:0007669"/>
    <property type="project" value="TreeGrafter"/>
</dbReference>
<keyword evidence="4" id="KW-1185">Reference proteome</keyword>
<evidence type="ECO:0000313" key="3">
    <source>
        <dbReference type="EMBL" id="AEV27907.1"/>
    </source>
</evidence>
<dbReference type="OrthoDB" id="192739at2"/>
<dbReference type="EMBL" id="CP003155">
    <property type="protein sequence ID" value="AEV27907.1"/>
    <property type="molecule type" value="Genomic_DNA"/>
</dbReference>
<dbReference type="AlphaFoldDB" id="G8QT02"/>
<dbReference type="STRING" id="158190.SpiGrapes_0043"/>
<feature type="domain" description="VOC" evidence="2">
    <location>
        <begin position="2"/>
        <end position="119"/>
    </location>
</feature>
<dbReference type="RefSeq" id="WP_014268756.1">
    <property type="nucleotide sequence ID" value="NC_016633.1"/>
</dbReference>
<organism evidence="3 4">
    <name type="scientific">Sphaerochaeta pleomorpha (strain ATCC BAA-1885 / DSM 22778 / Grapes)</name>
    <dbReference type="NCBI Taxonomy" id="158190"/>
    <lineage>
        <taxon>Bacteria</taxon>
        <taxon>Pseudomonadati</taxon>
        <taxon>Spirochaetota</taxon>
        <taxon>Spirochaetia</taxon>
        <taxon>Spirochaetales</taxon>
        <taxon>Sphaerochaetaceae</taxon>
        <taxon>Sphaerochaeta</taxon>
    </lineage>
</organism>
<dbReference type="PROSITE" id="PS51819">
    <property type="entry name" value="VOC"/>
    <property type="match status" value="1"/>
</dbReference>
<dbReference type="KEGG" id="sgp:SpiGrapes_0043"/>
<dbReference type="InterPro" id="IPR051785">
    <property type="entry name" value="MMCE/EMCE_epimerase"/>
</dbReference>
<sequence>MKFCWSTLTVSDMATSLSFYKEIVGLEIDNQMQVGNGTQIVFLGKGETKVELICHGGKKETDMGKDISLGFEVPSLDKQLALVQEKGIAVTSGPFQPNPFIRFFYVSDPDGLSIQFVEQLR</sequence>
<dbReference type="HOGENOM" id="CLU_046006_8_5_12"/>
<dbReference type="PANTHER" id="PTHR43048:SF5">
    <property type="entry name" value="BLR5325 PROTEIN"/>
    <property type="match status" value="1"/>
</dbReference>
<dbReference type="Pfam" id="PF00903">
    <property type="entry name" value="Glyoxalase"/>
    <property type="match status" value="1"/>
</dbReference>
<dbReference type="Proteomes" id="UP000005632">
    <property type="component" value="Chromosome"/>
</dbReference>
<dbReference type="GO" id="GO:0004493">
    <property type="term" value="F:methylmalonyl-CoA epimerase activity"/>
    <property type="evidence" value="ECO:0007669"/>
    <property type="project" value="TreeGrafter"/>
</dbReference>
<evidence type="ECO:0000259" key="2">
    <source>
        <dbReference type="PROSITE" id="PS51819"/>
    </source>
</evidence>
<dbReference type="Gene3D" id="3.10.180.10">
    <property type="entry name" value="2,3-Dihydroxybiphenyl 1,2-Dioxygenase, domain 1"/>
    <property type="match status" value="1"/>
</dbReference>